<dbReference type="AlphaFoldDB" id="A0A7M4DQ29"/>
<gene>
    <name evidence="1" type="ORF">HALOF300_04266</name>
</gene>
<keyword evidence="1" id="KW-0378">Hydrolase</keyword>
<dbReference type="GO" id="GO:0016787">
    <property type="term" value="F:hydrolase activity"/>
    <property type="evidence" value="ECO:0007669"/>
    <property type="project" value="UniProtKB-KW"/>
</dbReference>
<dbReference type="NCBIfam" id="NF006743">
    <property type="entry name" value="PRK09270.1-2"/>
    <property type="match status" value="1"/>
</dbReference>
<dbReference type="Pfam" id="PF03308">
    <property type="entry name" value="MeaB"/>
    <property type="match status" value="1"/>
</dbReference>
<name>A0A7M4DQ29_9MICO</name>
<evidence type="ECO:0000313" key="2">
    <source>
        <dbReference type="Proteomes" id="UP000419743"/>
    </source>
</evidence>
<sequence>MSGLRAAPGAVGPLVRRIRDLLGSTDRVLVGVVGSPGAGKSTLTDALGAALEADGVSCAVVGMDGFHLAQAELDRLGRAERKGAIDTFDGDGYLALLRRLRAQRPGDEVIYAPRYVRGTLEQPIGSHVPVAADVRVVLTEGNYLLADTPPWDRVREVLDETWFLHTDPAARRERLLARHLANGKSMERALAFTDGSDARNAELIEAAAAAADLVVDWA</sequence>
<proteinExistence type="predicted"/>
<evidence type="ECO:0000313" key="1">
    <source>
        <dbReference type="EMBL" id="VZO39573.1"/>
    </source>
</evidence>
<reference evidence="1 2" key="1">
    <citation type="submission" date="2019-11" db="EMBL/GenBank/DDBJ databases">
        <authorList>
            <person name="Criscuolo A."/>
        </authorList>
    </citation>
    <scope>NUCLEOTIDE SEQUENCE [LARGE SCALE GENOMIC DNA]</scope>
    <source>
        <strain evidence="1">CIP111667</strain>
    </source>
</reference>
<protein>
    <submittedName>
        <fullName evidence="1">Nucleoside triphosphate hydrolase domain-containing protein</fullName>
    </submittedName>
</protein>
<keyword evidence="2" id="KW-1185">Reference proteome</keyword>
<accession>A0A7M4DQ29</accession>
<dbReference type="Gene3D" id="3.40.50.300">
    <property type="entry name" value="P-loop containing nucleotide triphosphate hydrolases"/>
    <property type="match status" value="1"/>
</dbReference>
<dbReference type="RefSeq" id="WP_231955672.1">
    <property type="nucleotide sequence ID" value="NZ_CACRYJ010000060.1"/>
</dbReference>
<dbReference type="SUPFAM" id="SSF52540">
    <property type="entry name" value="P-loop containing nucleoside triphosphate hydrolases"/>
    <property type="match status" value="1"/>
</dbReference>
<dbReference type="EMBL" id="CACRYJ010000060">
    <property type="protein sequence ID" value="VZO39573.1"/>
    <property type="molecule type" value="Genomic_DNA"/>
</dbReference>
<dbReference type="InterPro" id="IPR027417">
    <property type="entry name" value="P-loop_NTPase"/>
</dbReference>
<organism evidence="1 2">
    <name type="scientific">Occultella aeris</name>
    <dbReference type="NCBI Taxonomy" id="2761496"/>
    <lineage>
        <taxon>Bacteria</taxon>
        <taxon>Bacillati</taxon>
        <taxon>Actinomycetota</taxon>
        <taxon>Actinomycetes</taxon>
        <taxon>Micrococcales</taxon>
        <taxon>Ruaniaceae</taxon>
        <taxon>Occultella</taxon>
    </lineage>
</organism>
<dbReference type="PANTHER" id="PTHR10285">
    <property type="entry name" value="URIDINE KINASE"/>
    <property type="match status" value="1"/>
</dbReference>
<comment type="caution">
    <text evidence="1">The sequence shown here is derived from an EMBL/GenBank/DDBJ whole genome shotgun (WGS) entry which is preliminary data.</text>
</comment>
<dbReference type="Proteomes" id="UP000419743">
    <property type="component" value="Unassembled WGS sequence"/>
</dbReference>